<dbReference type="Proteomes" id="UP000469125">
    <property type="component" value="Unassembled WGS sequence"/>
</dbReference>
<accession>A0A6N8FFF9</accession>
<dbReference type="AlphaFoldDB" id="A0A6N8FFF9"/>
<dbReference type="Pfam" id="PF01381">
    <property type="entry name" value="HTH_3"/>
    <property type="match status" value="1"/>
</dbReference>
<evidence type="ECO:0000259" key="1">
    <source>
        <dbReference type="PROSITE" id="PS50943"/>
    </source>
</evidence>
<organism evidence="2 3">
    <name type="scientific">Ornithinibacillus caprae</name>
    <dbReference type="NCBI Taxonomy" id="2678566"/>
    <lineage>
        <taxon>Bacteria</taxon>
        <taxon>Bacillati</taxon>
        <taxon>Bacillota</taxon>
        <taxon>Bacilli</taxon>
        <taxon>Bacillales</taxon>
        <taxon>Bacillaceae</taxon>
        <taxon>Ornithinibacillus</taxon>
    </lineage>
</organism>
<name>A0A6N8FFF9_9BACI</name>
<proteinExistence type="predicted"/>
<dbReference type="EMBL" id="WOCA01000002">
    <property type="protein sequence ID" value="MUK87436.1"/>
    <property type="molecule type" value="Genomic_DNA"/>
</dbReference>
<dbReference type="Gene3D" id="1.10.260.40">
    <property type="entry name" value="lambda repressor-like DNA-binding domains"/>
    <property type="match status" value="1"/>
</dbReference>
<reference evidence="2 3" key="1">
    <citation type="submission" date="2019-11" db="EMBL/GenBank/DDBJ databases">
        <authorList>
            <person name="Li X."/>
        </authorList>
    </citation>
    <scope>NUCLEOTIDE SEQUENCE [LARGE SCALE GENOMIC DNA]</scope>
    <source>
        <strain evidence="2 3">L9</strain>
    </source>
</reference>
<keyword evidence="3" id="KW-1185">Reference proteome</keyword>
<comment type="caution">
    <text evidence="2">The sequence shown here is derived from an EMBL/GenBank/DDBJ whole genome shotgun (WGS) entry which is preliminary data.</text>
</comment>
<dbReference type="SMART" id="SM00530">
    <property type="entry name" value="HTH_XRE"/>
    <property type="match status" value="1"/>
</dbReference>
<sequence>MYHSMIIVKKRKIVVDDQELFNRLIGEAIRKSRKNLNKTLDQVASDTQLDDKHIGRLERAEKSPSLYTFFKLYRELDFSADEIFQEIMKQIESSQRDS</sequence>
<dbReference type="InterPro" id="IPR001387">
    <property type="entry name" value="Cro/C1-type_HTH"/>
</dbReference>
<dbReference type="PROSITE" id="PS50943">
    <property type="entry name" value="HTH_CROC1"/>
    <property type="match status" value="1"/>
</dbReference>
<gene>
    <name evidence="2" type="ORF">GMD78_03350</name>
</gene>
<protein>
    <submittedName>
        <fullName evidence="2">Helix-turn-helix domain-containing protein</fullName>
    </submittedName>
</protein>
<evidence type="ECO:0000313" key="2">
    <source>
        <dbReference type="EMBL" id="MUK87436.1"/>
    </source>
</evidence>
<dbReference type="GO" id="GO:0003677">
    <property type="term" value="F:DNA binding"/>
    <property type="evidence" value="ECO:0007669"/>
    <property type="project" value="InterPro"/>
</dbReference>
<feature type="domain" description="HTH cro/C1-type" evidence="1">
    <location>
        <begin position="29"/>
        <end position="83"/>
    </location>
</feature>
<dbReference type="InterPro" id="IPR010982">
    <property type="entry name" value="Lambda_DNA-bd_dom_sf"/>
</dbReference>
<evidence type="ECO:0000313" key="3">
    <source>
        <dbReference type="Proteomes" id="UP000469125"/>
    </source>
</evidence>
<dbReference type="SUPFAM" id="SSF47413">
    <property type="entry name" value="lambda repressor-like DNA-binding domains"/>
    <property type="match status" value="1"/>
</dbReference>
<dbReference type="CDD" id="cd00093">
    <property type="entry name" value="HTH_XRE"/>
    <property type="match status" value="1"/>
</dbReference>